<keyword evidence="1" id="KW-0812">Transmembrane</keyword>
<dbReference type="Pfam" id="PF07963">
    <property type="entry name" value="N_methyl"/>
    <property type="match status" value="1"/>
</dbReference>
<protein>
    <recommendedName>
        <fullName evidence="2">DUF1559 domain-containing protein</fullName>
    </recommendedName>
</protein>
<dbReference type="RefSeq" id="WP_145073584.1">
    <property type="nucleotide sequence ID" value="NZ_CP036425.1"/>
</dbReference>
<dbReference type="EMBL" id="CP036425">
    <property type="protein sequence ID" value="QDU32280.1"/>
    <property type="molecule type" value="Genomic_DNA"/>
</dbReference>
<evidence type="ECO:0000259" key="2">
    <source>
        <dbReference type="Pfam" id="PF07596"/>
    </source>
</evidence>
<reference evidence="3 4" key="1">
    <citation type="submission" date="2019-02" db="EMBL/GenBank/DDBJ databases">
        <title>Deep-cultivation of Planctomycetes and their phenomic and genomic characterization uncovers novel biology.</title>
        <authorList>
            <person name="Wiegand S."/>
            <person name="Jogler M."/>
            <person name="Boedeker C."/>
            <person name="Pinto D."/>
            <person name="Vollmers J."/>
            <person name="Rivas-Marin E."/>
            <person name="Kohn T."/>
            <person name="Peeters S.H."/>
            <person name="Heuer A."/>
            <person name="Rast P."/>
            <person name="Oberbeckmann S."/>
            <person name="Bunk B."/>
            <person name="Jeske O."/>
            <person name="Meyerdierks A."/>
            <person name="Storesund J.E."/>
            <person name="Kallscheuer N."/>
            <person name="Luecker S."/>
            <person name="Lage O.M."/>
            <person name="Pohl T."/>
            <person name="Merkel B.J."/>
            <person name="Hornburger P."/>
            <person name="Mueller R.-W."/>
            <person name="Bruemmer F."/>
            <person name="Labrenz M."/>
            <person name="Spormann A.M."/>
            <person name="Op den Camp H."/>
            <person name="Overmann J."/>
            <person name="Amann R."/>
            <person name="Jetten M.S.M."/>
            <person name="Mascher T."/>
            <person name="Medema M.H."/>
            <person name="Devos D.P."/>
            <person name="Kaster A.-K."/>
            <person name="Ovreas L."/>
            <person name="Rohde M."/>
            <person name="Galperin M.Y."/>
            <person name="Jogler C."/>
        </authorList>
    </citation>
    <scope>NUCLEOTIDE SEQUENCE [LARGE SCALE GENOMIC DNA]</scope>
    <source>
        <strain evidence="3 4">KS4</strain>
    </source>
</reference>
<dbReference type="AlphaFoldDB" id="A0A517YPZ0"/>
<dbReference type="InterPro" id="IPR012902">
    <property type="entry name" value="N_methyl_site"/>
</dbReference>
<dbReference type="SUPFAM" id="SSF54523">
    <property type="entry name" value="Pili subunits"/>
    <property type="match status" value="1"/>
</dbReference>
<dbReference type="KEGG" id="pcor:KS4_03110"/>
<feature type="transmembrane region" description="Helical" evidence="1">
    <location>
        <begin position="20"/>
        <end position="38"/>
    </location>
</feature>
<accession>A0A517YPZ0</accession>
<dbReference type="PANTHER" id="PTHR30093">
    <property type="entry name" value="GENERAL SECRETION PATHWAY PROTEIN G"/>
    <property type="match status" value="1"/>
</dbReference>
<organism evidence="3 4">
    <name type="scientific">Poriferisphaera corsica</name>
    <dbReference type="NCBI Taxonomy" id="2528020"/>
    <lineage>
        <taxon>Bacteria</taxon>
        <taxon>Pseudomonadati</taxon>
        <taxon>Planctomycetota</taxon>
        <taxon>Phycisphaerae</taxon>
        <taxon>Phycisphaerales</taxon>
        <taxon>Phycisphaeraceae</taxon>
        <taxon>Poriferisphaera</taxon>
    </lineage>
</organism>
<gene>
    <name evidence="3" type="ORF">KS4_03110</name>
</gene>
<sequence length="276" mass="30920">MFSNLYPRQPFDRAFTLIELLVVISIIALLIGILLPALSAARRTARMVTCNTNLRQISLGYVMYANDNKTFYPASTENLTSYTKDFANFPLERYLKGYIMNAQGSGWSSSTDFAGGVFLCPSSGMYLETGASQPGYRLESGEHPAEGRIHNAYYGLFHHWVRTRTSGPAGRYKPNVWREPYFSKPHGVPIQYCSTANAQRPNSISSTSWHGPDGKYGRPTAFIDGHTATLTQTKYTEYSQTIMNANAMYQGESAHAWVGKDDGTLQHARDYELDEF</sequence>
<dbReference type="Proteomes" id="UP000317369">
    <property type="component" value="Chromosome"/>
</dbReference>
<feature type="domain" description="DUF1559" evidence="2">
    <location>
        <begin position="40"/>
        <end position="105"/>
    </location>
</feature>
<proteinExistence type="predicted"/>
<keyword evidence="1" id="KW-1133">Transmembrane helix</keyword>
<evidence type="ECO:0000256" key="1">
    <source>
        <dbReference type="SAM" id="Phobius"/>
    </source>
</evidence>
<dbReference type="NCBIfam" id="TIGR02532">
    <property type="entry name" value="IV_pilin_GFxxxE"/>
    <property type="match status" value="1"/>
</dbReference>
<keyword evidence="4" id="KW-1185">Reference proteome</keyword>
<dbReference type="InterPro" id="IPR011453">
    <property type="entry name" value="DUF1559"/>
</dbReference>
<name>A0A517YPZ0_9BACT</name>
<dbReference type="Pfam" id="PF07596">
    <property type="entry name" value="SBP_bac_10"/>
    <property type="match status" value="1"/>
</dbReference>
<evidence type="ECO:0000313" key="4">
    <source>
        <dbReference type="Proteomes" id="UP000317369"/>
    </source>
</evidence>
<dbReference type="InterPro" id="IPR045584">
    <property type="entry name" value="Pilin-like"/>
</dbReference>
<dbReference type="Gene3D" id="3.30.700.10">
    <property type="entry name" value="Glycoprotein, Type 4 Pilin"/>
    <property type="match status" value="1"/>
</dbReference>
<dbReference type="PANTHER" id="PTHR30093:SF2">
    <property type="entry name" value="TYPE II SECRETION SYSTEM PROTEIN H"/>
    <property type="match status" value="1"/>
</dbReference>
<keyword evidence="1" id="KW-0472">Membrane</keyword>
<evidence type="ECO:0000313" key="3">
    <source>
        <dbReference type="EMBL" id="QDU32280.1"/>
    </source>
</evidence>